<feature type="region of interest" description="Disordered" evidence="1">
    <location>
        <begin position="743"/>
        <end position="769"/>
    </location>
</feature>
<proteinExistence type="predicted"/>
<dbReference type="Pfam" id="PF14028">
    <property type="entry name" value="Lant_dehydr_C"/>
    <property type="match status" value="1"/>
</dbReference>
<evidence type="ECO:0000313" key="5">
    <source>
        <dbReference type="Proteomes" id="UP000539313"/>
    </source>
</evidence>
<feature type="compositionally biased region" description="Polar residues" evidence="1">
    <location>
        <begin position="745"/>
        <end position="756"/>
    </location>
</feature>
<dbReference type="Pfam" id="PF04738">
    <property type="entry name" value="Lant_dehydr_N"/>
    <property type="match status" value="1"/>
</dbReference>
<comment type="caution">
    <text evidence="4">The sequence shown here is derived from an EMBL/GenBank/DDBJ whole genome shotgun (WGS) entry which is preliminary data.</text>
</comment>
<name>A0A7W3MWD9_9ACTN</name>
<evidence type="ECO:0000313" key="4">
    <source>
        <dbReference type="EMBL" id="MBA9003064.1"/>
    </source>
</evidence>
<evidence type="ECO:0000259" key="3">
    <source>
        <dbReference type="Pfam" id="PF14028"/>
    </source>
</evidence>
<dbReference type="InterPro" id="IPR006827">
    <property type="entry name" value="Lant_deHydtase_N"/>
</dbReference>
<dbReference type="Proteomes" id="UP000539313">
    <property type="component" value="Unassembled WGS sequence"/>
</dbReference>
<dbReference type="AlphaFoldDB" id="A0A7W3MWD9"/>
<keyword evidence="5" id="KW-1185">Reference proteome</keyword>
<reference evidence="4 5" key="1">
    <citation type="submission" date="2020-08" db="EMBL/GenBank/DDBJ databases">
        <title>Sequencing the genomes of 1000 actinobacteria strains.</title>
        <authorList>
            <person name="Klenk H.-P."/>
        </authorList>
    </citation>
    <scope>NUCLEOTIDE SEQUENCE [LARGE SCALE GENOMIC DNA]</scope>
    <source>
        <strain evidence="4 5">DSM 45823</strain>
    </source>
</reference>
<dbReference type="NCBIfam" id="TIGR03891">
    <property type="entry name" value="thiopep_ocin"/>
    <property type="match status" value="1"/>
</dbReference>
<evidence type="ECO:0000259" key="2">
    <source>
        <dbReference type="Pfam" id="PF04738"/>
    </source>
</evidence>
<protein>
    <submittedName>
        <fullName evidence="4">Thiopeptide-type bacteriocin biosynthesis protein</fullName>
    </submittedName>
</protein>
<dbReference type="RefSeq" id="WP_182704938.1">
    <property type="nucleotide sequence ID" value="NZ_JACJII010000001.1"/>
</dbReference>
<dbReference type="EMBL" id="JACJII010000001">
    <property type="protein sequence ID" value="MBA9003064.1"/>
    <property type="molecule type" value="Genomic_DNA"/>
</dbReference>
<accession>A0A7W3MWD9</accession>
<sequence>MAAGEAVYRHTGAVLLRGTTCPGGLTLPDDVDLFGDTVVERGRAWLTQVWQRSEVRQAVQLASPVLSRRVERTLAGEPDARQMRRVVLSLVSYLLRWQGRATPFGLFAGVTAAGVGGDPVVRWGQDHRVVARADAAWVGAVLGRLERCPRLLDRLPVMVDNTAVVRGDRLVICGQPSDERPAQLAPAEVSVRNIRPVDATVRATQEPLPFGELAKLLRTDYPAVPADQIRAMLTKLAAQHILITALRAPMTTPDALAHVNAQLKAVGAEELSGLAEMAAELAAIHDELSRMTCATTSSIGGMPGPERLADRMRAVCDAVEQPLHVDVGLDCDVTLPGSVLREAEAAAATLLRLTPYPFGYPHWKDFHVRFKTRYGIGAVVPVRDLVADSGLGLPAGFLGSPYARTAPTLTERDHALLALVQQATLEGREEIVLTEAIIDSLTVGDQGEVLPPPQVELAFQLHAPSLAAVADGTFRLLVVGTPRPSSSMAGRFAQLLPDADRDRLCNAYRAVSGSGAVAAQLSFPPRRRSSENVARTLQLLPQVISLAEHRPSGGEGLIALDDLAVTADARQMYLVQLSTGRRIEPRIVHALEAGVLTPPLARFLAEVTTARCAVYTGLDWGAAARLPYLPRVRYGRAVLSAARWLLTAADLPAHGAPWPEWDKALHAWCRRRGVPSAVVLCESERRLPLDLGHHLHRALLRTRLDRARQVELREAPDPSGLAWIGRAHEFLVPLRLAQPKMAENQPKSVPGSTSAHTAGRTAGREAGHPPGTSVWLYAQIGGHPARQDEILLDHLPRLFDGWDEQQVWWFSRHREMTRPTDEQHLNVYVRLSDPAGYGDAAARVGRWAVHLRNRGLVPYLRLDTYHPETGRFGHGTAMAAAEEVFAADSASALAQLAMAARSGTPAQALIVASLVDLASSYADIPGRGLRWLIDRLPRQQGWVDPALREMALELADPCQEWSALRALPGGEDVVAAWARRRTALAAYRTHLATQRDPSSAMRSLLHLHHVRALGVDPERERISNRLARAAALRQIALSLGNEQ</sequence>
<dbReference type="InterPro" id="IPR023809">
    <property type="entry name" value="Thiopep_bacteriocin_synth_dom"/>
</dbReference>
<feature type="domain" description="Thiopeptide-type bacteriocin biosynthesis" evidence="3">
    <location>
        <begin position="775"/>
        <end position="1028"/>
    </location>
</feature>
<evidence type="ECO:0000256" key="1">
    <source>
        <dbReference type="SAM" id="MobiDB-lite"/>
    </source>
</evidence>
<organism evidence="4 5">
    <name type="scientific">Thermomonospora cellulosilytica</name>
    <dbReference type="NCBI Taxonomy" id="1411118"/>
    <lineage>
        <taxon>Bacteria</taxon>
        <taxon>Bacillati</taxon>
        <taxon>Actinomycetota</taxon>
        <taxon>Actinomycetes</taxon>
        <taxon>Streptosporangiales</taxon>
        <taxon>Thermomonosporaceae</taxon>
        <taxon>Thermomonospora</taxon>
    </lineage>
</organism>
<gene>
    <name evidence="4" type="ORF">HNR21_001946</name>
</gene>
<feature type="domain" description="Lantibiotic dehydratase N-terminal" evidence="2">
    <location>
        <begin position="51"/>
        <end position="700"/>
    </location>
</feature>